<evidence type="ECO:0000313" key="1">
    <source>
        <dbReference type="EMBL" id="UYV69030.1"/>
    </source>
</evidence>
<name>A0ABY6KPH4_9ARAC</name>
<reference evidence="1 2" key="1">
    <citation type="submission" date="2022-01" db="EMBL/GenBank/DDBJ databases">
        <title>A chromosomal length assembly of Cordylochernes scorpioides.</title>
        <authorList>
            <person name="Zeh D."/>
            <person name="Zeh J."/>
        </authorList>
    </citation>
    <scope>NUCLEOTIDE SEQUENCE [LARGE SCALE GENOMIC DNA]</scope>
    <source>
        <strain evidence="1">IN4F17</strain>
        <tissue evidence="1">Whole Body</tissue>
    </source>
</reference>
<evidence type="ECO:0000313" key="2">
    <source>
        <dbReference type="Proteomes" id="UP001235939"/>
    </source>
</evidence>
<gene>
    <name evidence="1" type="ORF">LAZ67_6002114</name>
</gene>
<dbReference type="PANTHER" id="PTHR33194:SF4">
    <property type="entry name" value="CCHC-TYPE DOMAIN-CONTAINING PROTEIN"/>
    <property type="match status" value="1"/>
</dbReference>
<dbReference type="Proteomes" id="UP001235939">
    <property type="component" value="Chromosome 06"/>
</dbReference>
<proteinExistence type="predicted"/>
<keyword evidence="2" id="KW-1185">Reference proteome</keyword>
<protein>
    <recommendedName>
        <fullName evidence="3">Retrotransposon gag domain-containing protein</fullName>
    </recommendedName>
</protein>
<evidence type="ECO:0008006" key="3">
    <source>
        <dbReference type="Google" id="ProtNLM"/>
    </source>
</evidence>
<organism evidence="1 2">
    <name type="scientific">Cordylochernes scorpioides</name>
    <dbReference type="NCBI Taxonomy" id="51811"/>
    <lineage>
        <taxon>Eukaryota</taxon>
        <taxon>Metazoa</taxon>
        <taxon>Ecdysozoa</taxon>
        <taxon>Arthropoda</taxon>
        <taxon>Chelicerata</taxon>
        <taxon>Arachnida</taxon>
        <taxon>Pseudoscorpiones</taxon>
        <taxon>Cheliferoidea</taxon>
        <taxon>Chernetidae</taxon>
        <taxon>Cordylochernes</taxon>
    </lineage>
</organism>
<dbReference type="EMBL" id="CP092868">
    <property type="protein sequence ID" value="UYV69030.1"/>
    <property type="molecule type" value="Genomic_DNA"/>
</dbReference>
<accession>A0ABY6KPH4</accession>
<dbReference type="PANTHER" id="PTHR33194">
    <property type="entry name" value="ZINC KNUCKLE DOMAINCONTAINING PROTEIN"/>
    <property type="match status" value="1"/>
</dbReference>
<sequence>MKNNRKGKAAAPPQQPETRLFWHAIRFFSDEKNFDVDQKVNPKNDRWIWIFQGLISTLQLVERLDRYPLRNKRKNDSVEPEETSMIVKKEGAQVSNYVVQHLPRNPSIFSGEDGEDLQKWLKGYARVAKYNHWDETLCLTKVYFYLSGTALKWFENNEESIQTWKEFTSQLENVFGKKENSKLQAEKKLKTRAQLKGEST</sequence>